<dbReference type="Pfam" id="PF00763">
    <property type="entry name" value="THF_DHG_CYH"/>
    <property type="match status" value="1"/>
</dbReference>
<dbReference type="RefSeq" id="WP_206966052.1">
    <property type="nucleotide sequence ID" value="NZ_JAFLVX010000018.1"/>
</dbReference>
<dbReference type="EC" id="1.5.1.5" evidence="11"/>
<evidence type="ECO:0000256" key="11">
    <source>
        <dbReference type="HAMAP-Rule" id="MF_01576"/>
    </source>
</evidence>
<evidence type="ECO:0000256" key="5">
    <source>
        <dbReference type="ARBA" id="ARBA00022801"/>
    </source>
</evidence>
<comment type="similarity">
    <text evidence="11">Belongs to the tetrahydrofolate dehydrogenase/cyclohydrolase family.</text>
</comment>
<evidence type="ECO:0000256" key="9">
    <source>
        <dbReference type="ARBA" id="ARBA00023167"/>
    </source>
</evidence>
<dbReference type="Gene3D" id="3.40.50.10860">
    <property type="entry name" value="Leucine Dehydrogenase, chain A, domain 1"/>
    <property type="match status" value="1"/>
</dbReference>
<dbReference type="EC" id="3.5.4.9" evidence="11"/>
<evidence type="ECO:0000256" key="2">
    <source>
        <dbReference type="ARBA" id="ARBA00022563"/>
    </source>
</evidence>
<reference evidence="14 15" key="1">
    <citation type="submission" date="2021-03" db="EMBL/GenBank/DDBJ databases">
        <title>Enterococcal diversity collection.</title>
        <authorList>
            <person name="Gilmore M.S."/>
            <person name="Schwartzman J."/>
            <person name="Van Tyne D."/>
            <person name="Martin M."/>
            <person name="Earl A.M."/>
            <person name="Manson A.L."/>
            <person name="Straub T."/>
            <person name="Salamzade R."/>
            <person name="Saavedra J."/>
            <person name="Lebreton F."/>
            <person name="Prichula J."/>
            <person name="Schaufler K."/>
            <person name="Gaca A."/>
            <person name="Sgardioli B."/>
            <person name="Wagenaar J."/>
            <person name="Strong T."/>
        </authorList>
    </citation>
    <scope>NUCLEOTIDE SEQUENCE [LARGE SCALE GENOMIC DNA]</scope>
    <source>
        <strain evidence="14 15">DIV0080</strain>
    </source>
</reference>
<feature type="domain" description="Tetrahydrofolate dehydrogenase/cyclohydrolase NAD(P)-binding" evidence="13">
    <location>
        <begin position="137"/>
        <end position="279"/>
    </location>
</feature>
<comment type="caution">
    <text evidence="14">The sequence shown here is derived from an EMBL/GenBank/DDBJ whole genome shotgun (WGS) entry which is preliminary data.</text>
</comment>
<comment type="function">
    <text evidence="11">Catalyzes the oxidation of 5,10-methylenetetrahydrofolate to 5,10-methenyltetrahydrofolate and then the hydrolysis of 5,10-methenyltetrahydrofolate to 10-formyltetrahydrofolate.</text>
</comment>
<feature type="binding site" evidence="11">
    <location>
        <position position="229"/>
    </location>
    <ligand>
        <name>NADP(+)</name>
        <dbReference type="ChEBI" id="CHEBI:58349"/>
    </ligand>
</feature>
<keyword evidence="4 11" id="KW-0658">Purine biosynthesis</keyword>
<evidence type="ECO:0000256" key="7">
    <source>
        <dbReference type="ARBA" id="ARBA00023002"/>
    </source>
</evidence>
<dbReference type="CDD" id="cd01080">
    <property type="entry name" value="NAD_bind_m-THF_DH_Cyclohyd"/>
    <property type="match status" value="1"/>
</dbReference>
<dbReference type="PANTHER" id="PTHR48099">
    <property type="entry name" value="C-1-TETRAHYDROFOLATE SYNTHASE, CYTOPLASMIC-RELATED"/>
    <property type="match status" value="1"/>
</dbReference>
<feature type="domain" description="Tetrahydrofolate dehydrogenase/cyclohydrolase catalytic" evidence="12">
    <location>
        <begin position="5"/>
        <end position="117"/>
    </location>
</feature>
<accession>A0ABS3HSK6</accession>
<keyword evidence="3 11" id="KW-0028">Amino-acid biosynthesis</keyword>
<evidence type="ECO:0000256" key="4">
    <source>
        <dbReference type="ARBA" id="ARBA00022755"/>
    </source>
</evidence>
<evidence type="ECO:0000256" key="1">
    <source>
        <dbReference type="ARBA" id="ARBA00004777"/>
    </source>
</evidence>
<evidence type="ECO:0000313" key="15">
    <source>
        <dbReference type="Proteomes" id="UP000664857"/>
    </source>
</evidence>
<evidence type="ECO:0000256" key="6">
    <source>
        <dbReference type="ARBA" id="ARBA00022857"/>
    </source>
</evidence>
<keyword evidence="6 11" id="KW-0521">NADP</keyword>
<dbReference type="EMBL" id="JAFLVX010000018">
    <property type="protein sequence ID" value="MBO0476743.1"/>
    <property type="molecule type" value="Genomic_DNA"/>
</dbReference>
<sequence>MANVIKGKEVAKFFLSNRPKKNLEANLSKPKLAIIRVGEDESEKSYERSVLTKLVPLGIDCESKVMDVNVSQDVFNQTFDEINRDPSIHGILLLKPVPKTLSLDHVIQTIDPLKDVDCIGAVNMARIYQEGPKGFIPCTAKAVMKIIEFEQIDLKGKSVVMVGFGMVIGRPLTLLLVEAGSTVTICNEFTKDLKKESSRADVLIVATGVKHLISASHVKKDAAVIDVGINVADDGRIVGDVDFDEVVNKAGSITPVPGGVGTVTTYVLAEHVMEAYELQNKLK</sequence>
<proteinExistence type="inferred from homology"/>
<keyword evidence="9 11" id="KW-0486">Methionine biosynthesis</keyword>
<comment type="catalytic activity">
    <reaction evidence="11">
        <text>(6R)-5,10-methylene-5,6,7,8-tetrahydrofolate + NADP(+) = (6R)-5,10-methenyltetrahydrofolate + NADPH</text>
        <dbReference type="Rhea" id="RHEA:22812"/>
        <dbReference type="ChEBI" id="CHEBI:15636"/>
        <dbReference type="ChEBI" id="CHEBI:57455"/>
        <dbReference type="ChEBI" id="CHEBI:57783"/>
        <dbReference type="ChEBI" id="CHEBI:58349"/>
        <dbReference type="EC" id="1.5.1.5"/>
    </reaction>
</comment>
<evidence type="ECO:0000259" key="13">
    <source>
        <dbReference type="Pfam" id="PF02882"/>
    </source>
</evidence>
<comment type="caution">
    <text evidence="11">Lacks conserved residue(s) required for the propagation of feature annotation.</text>
</comment>
<dbReference type="HAMAP" id="MF_01576">
    <property type="entry name" value="THF_DHG_CYH"/>
    <property type="match status" value="1"/>
</dbReference>
<keyword evidence="10 11" id="KW-0511">Multifunctional enzyme</keyword>
<comment type="catalytic activity">
    <reaction evidence="11">
        <text>(6R)-5,10-methenyltetrahydrofolate + H2O = (6R)-10-formyltetrahydrofolate + H(+)</text>
        <dbReference type="Rhea" id="RHEA:23700"/>
        <dbReference type="ChEBI" id="CHEBI:15377"/>
        <dbReference type="ChEBI" id="CHEBI:15378"/>
        <dbReference type="ChEBI" id="CHEBI:57455"/>
        <dbReference type="ChEBI" id="CHEBI:195366"/>
        <dbReference type="EC" id="3.5.4.9"/>
    </reaction>
</comment>
<gene>
    <name evidence="11" type="primary">folD</name>
    <name evidence="14" type="ORF">DOK76_06655</name>
</gene>
<dbReference type="InterPro" id="IPR020630">
    <property type="entry name" value="THF_DH/CycHdrlase_cat_dom"/>
</dbReference>
<dbReference type="SUPFAM" id="SSF51735">
    <property type="entry name" value="NAD(P)-binding Rossmann-fold domains"/>
    <property type="match status" value="1"/>
</dbReference>
<keyword evidence="5 11" id="KW-0378">Hydrolase</keyword>
<keyword evidence="8 11" id="KW-0368">Histidine biosynthesis</keyword>
<comment type="subunit">
    <text evidence="11">Homodimer.</text>
</comment>
<evidence type="ECO:0000313" key="14">
    <source>
        <dbReference type="EMBL" id="MBO0476743.1"/>
    </source>
</evidence>
<dbReference type="PRINTS" id="PR00085">
    <property type="entry name" value="THFDHDRGNASE"/>
</dbReference>
<evidence type="ECO:0000256" key="8">
    <source>
        <dbReference type="ARBA" id="ARBA00023102"/>
    </source>
</evidence>
<evidence type="ECO:0000259" key="12">
    <source>
        <dbReference type="Pfam" id="PF00763"/>
    </source>
</evidence>
<feature type="binding site" evidence="11">
    <location>
        <begin position="163"/>
        <end position="165"/>
    </location>
    <ligand>
        <name>NADP(+)</name>
        <dbReference type="ChEBI" id="CHEBI:58349"/>
    </ligand>
</feature>
<dbReference type="InterPro" id="IPR046346">
    <property type="entry name" value="Aminoacid_DH-like_N_sf"/>
</dbReference>
<evidence type="ECO:0000256" key="3">
    <source>
        <dbReference type="ARBA" id="ARBA00022605"/>
    </source>
</evidence>
<keyword evidence="7 11" id="KW-0560">Oxidoreductase</keyword>
<dbReference type="SUPFAM" id="SSF53223">
    <property type="entry name" value="Aminoacid dehydrogenase-like, N-terminal domain"/>
    <property type="match status" value="1"/>
</dbReference>
<dbReference type="InterPro" id="IPR036291">
    <property type="entry name" value="NAD(P)-bd_dom_sf"/>
</dbReference>
<organism evidence="14 15">
    <name type="scientific">Candidatus Vagococcus giribetii</name>
    <dbReference type="NCBI Taxonomy" id="2230876"/>
    <lineage>
        <taxon>Bacteria</taxon>
        <taxon>Bacillati</taxon>
        <taxon>Bacillota</taxon>
        <taxon>Bacilli</taxon>
        <taxon>Lactobacillales</taxon>
        <taxon>Enterococcaceae</taxon>
        <taxon>Vagococcus</taxon>
    </lineage>
</organism>
<dbReference type="InterPro" id="IPR020631">
    <property type="entry name" value="THF_DH/CycHdrlase_NAD-bd_dom"/>
</dbReference>
<keyword evidence="15" id="KW-1185">Reference proteome</keyword>
<name>A0ABS3HSK6_9ENTE</name>
<dbReference type="Proteomes" id="UP000664857">
    <property type="component" value="Unassembled WGS sequence"/>
</dbReference>
<dbReference type="PANTHER" id="PTHR48099:SF5">
    <property type="entry name" value="C-1-TETRAHYDROFOLATE SYNTHASE, CYTOPLASMIC"/>
    <property type="match status" value="1"/>
</dbReference>
<keyword evidence="2 11" id="KW-0554">One-carbon metabolism</keyword>
<protein>
    <recommendedName>
        <fullName evidence="11">Bifunctional protein FolD</fullName>
    </recommendedName>
    <domain>
        <recommendedName>
            <fullName evidence="11">Methylenetetrahydrofolate dehydrogenase</fullName>
            <ecNumber evidence="11">1.5.1.5</ecNumber>
        </recommendedName>
    </domain>
    <domain>
        <recommendedName>
            <fullName evidence="11">Methenyltetrahydrofolate cyclohydrolase</fullName>
            <ecNumber evidence="11">3.5.4.9</ecNumber>
        </recommendedName>
    </domain>
</protein>
<dbReference type="Gene3D" id="3.40.50.720">
    <property type="entry name" value="NAD(P)-binding Rossmann-like Domain"/>
    <property type="match status" value="1"/>
</dbReference>
<comment type="pathway">
    <text evidence="1 11">One-carbon metabolism; tetrahydrofolate interconversion.</text>
</comment>
<dbReference type="Pfam" id="PF02882">
    <property type="entry name" value="THF_DHG_CYH_C"/>
    <property type="match status" value="1"/>
</dbReference>
<dbReference type="InterPro" id="IPR000672">
    <property type="entry name" value="THF_DH/CycHdrlase"/>
</dbReference>
<evidence type="ECO:0000256" key="10">
    <source>
        <dbReference type="ARBA" id="ARBA00023268"/>
    </source>
</evidence>